<dbReference type="InterPro" id="IPR015943">
    <property type="entry name" value="WD40/YVTN_repeat-like_dom_sf"/>
</dbReference>
<dbReference type="GO" id="GO:0051015">
    <property type="term" value="F:actin filament binding"/>
    <property type="evidence" value="ECO:0007669"/>
    <property type="project" value="TreeGrafter"/>
</dbReference>
<dbReference type="Proteomes" id="UP000019763">
    <property type="component" value="Unassembled WGS sequence"/>
</dbReference>
<dbReference type="SUPFAM" id="SSF50978">
    <property type="entry name" value="WD40 repeat-like"/>
    <property type="match status" value="1"/>
</dbReference>
<dbReference type="PROSITE" id="PS00678">
    <property type="entry name" value="WD_REPEATS_1"/>
    <property type="match status" value="1"/>
</dbReference>
<dbReference type="PANTHER" id="PTHR10856:SF0">
    <property type="entry name" value="CORONIN"/>
    <property type="match status" value="1"/>
</dbReference>
<dbReference type="EMBL" id="AFNH02001167">
    <property type="protein sequence ID" value="EZG43899.1"/>
    <property type="molecule type" value="Genomic_DNA"/>
</dbReference>
<dbReference type="Gene3D" id="2.130.10.10">
    <property type="entry name" value="YVTN repeat-like/Quinoprotein amine dehydrogenase"/>
    <property type="match status" value="1"/>
</dbReference>
<sequence length="562" mass="61073">MAHAEGVTDIQHSPFHSDLVATVGAGGGVQITKLCLSETSITAEAAWSASAHDKKCLGVSWNPVADHVLATTSMDKTIKIWDVDEGKSTALKIETVAPLWNMDFLQNGKLICGMGQDNVCRLFDARAQTVAAQSGPIYKSTKPCQCIALPAVNDVDASVVVTVGFEDMGKRYMKIFDVRDLAAPIVTTKFPGAAANTQFHWVPRNNLLFVTSRGDVKVSALSIGGSSGTDVALLPEYSFPKQAGYIGFMPETSLDVMHTEVARCYRTEMDTRTIRQTSFHCGKIDEGKFQPAYYKPYTSYTDPISADYWFNGGDAVPKAAEYRPIVGSQVALEPAKQTKLLKWDGTNKSKEPPLEQRGDSNAGEDASDPEPVSVKPSEVMRQESIKKEALQKKASLRKQASAQRETQRQASEQHLEHQESEWTNPGAASQLLHDILDREQQEESPVQTPAAPPVQKKPSLPRQTSMKHPASAAPQQPQKTQIQGISPPHIEPLSPDASPPLLPEAEPKGAELEPIKQGLSATPSGLKGPSTFATSMEPPTEEQQQPDSASLMAKCYKCFGCF</sequence>
<dbReference type="InterPro" id="IPR036322">
    <property type="entry name" value="WD40_repeat_dom_sf"/>
</dbReference>
<feature type="repeat" description="WD" evidence="3">
    <location>
        <begin position="49"/>
        <end position="91"/>
    </location>
</feature>
<evidence type="ECO:0000256" key="4">
    <source>
        <dbReference type="RuleBase" id="RU280818"/>
    </source>
</evidence>
<dbReference type="GO" id="GO:0007015">
    <property type="term" value="P:actin filament organization"/>
    <property type="evidence" value="ECO:0007669"/>
    <property type="project" value="TreeGrafter"/>
</dbReference>
<dbReference type="Pfam" id="PF00400">
    <property type="entry name" value="WD40"/>
    <property type="match status" value="1"/>
</dbReference>
<dbReference type="SMART" id="SM01167">
    <property type="entry name" value="DUF1900"/>
    <property type="match status" value="1"/>
</dbReference>
<dbReference type="AlphaFoldDB" id="A0A023B018"/>
<name>A0A023B018_GRENI</name>
<dbReference type="RefSeq" id="XP_011132925.1">
    <property type="nucleotide sequence ID" value="XM_011134623.1"/>
</dbReference>
<gene>
    <name evidence="6" type="ORF">GNI_156410</name>
</gene>
<dbReference type="PANTHER" id="PTHR10856">
    <property type="entry name" value="CORONIN"/>
    <property type="match status" value="1"/>
</dbReference>
<accession>A0A023B018</accession>
<dbReference type="InterPro" id="IPR015505">
    <property type="entry name" value="Coronin"/>
</dbReference>
<dbReference type="GeneID" id="22915418"/>
<evidence type="ECO:0000256" key="1">
    <source>
        <dbReference type="ARBA" id="ARBA00022574"/>
    </source>
</evidence>
<evidence type="ECO:0000256" key="5">
    <source>
        <dbReference type="SAM" id="MobiDB-lite"/>
    </source>
</evidence>
<protein>
    <recommendedName>
        <fullName evidence="4">Coronin</fullName>
    </recommendedName>
</protein>
<comment type="caution">
    <text evidence="6">The sequence shown here is derived from an EMBL/GenBank/DDBJ whole genome shotgun (WGS) entry which is preliminary data.</text>
</comment>
<evidence type="ECO:0000256" key="3">
    <source>
        <dbReference type="PROSITE-ProRule" id="PRU00221"/>
    </source>
</evidence>
<comment type="similarity">
    <text evidence="4">Belongs to the WD repeat coronin family.</text>
</comment>
<dbReference type="SMART" id="SM00320">
    <property type="entry name" value="WD40"/>
    <property type="match status" value="2"/>
</dbReference>
<keyword evidence="2 4" id="KW-0677">Repeat</keyword>
<evidence type="ECO:0000313" key="7">
    <source>
        <dbReference type="Proteomes" id="UP000019763"/>
    </source>
</evidence>
<dbReference type="VEuPathDB" id="CryptoDB:GNI_156410"/>
<keyword evidence="1 3" id="KW-0853">WD repeat</keyword>
<keyword evidence="7" id="KW-1185">Reference proteome</keyword>
<organism evidence="6 7">
    <name type="scientific">Gregarina niphandrodes</name>
    <name type="common">Septate eugregarine</name>
    <dbReference type="NCBI Taxonomy" id="110365"/>
    <lineage>
        <taxon>Eukaryota</taxon>
        <taxon>Sar</taxon>
        <taxon>Alveolata</taxon>
        <taxon>Apicomplexa</taxon>
        <taxon>Conoidasida</taxon>
        <taxon>Gregarinasina</taxon>
        <taxon>Eugregarinorida</taxon>
        <taxon>Gregarinidae</taxon>
        <taxon>Gregarina</taxon>
    </lineage>
</organism>
<feature type="compositionally biased region" description="Basic and acidic residues" evidence="5">
    <location>
        <begin position="405"/>
        <end position="420"/>
    </location>
</feature>
<evidence type="ECO:0000313" key="6">
    <source>
        <dbReference type="EMBL" id="EZG43899.1"/>
    </source>
</evidence>
<feature type="compositionally biased region" description="Basic and acidic residues" evidence="5">
    <location>
        <begin position="505"/>
        <end position="514"/>
    </location>
</feature>
<evidence type="ECO:0000256" key="2">
    <source>
        <dbReference type="ARBA" id="ARBA00022737"/>
    </source>
</evidence>
<dbReference type="PROSITE" id="PS50082">
    <property type="entry name" value="WD_REPEATS_2"/>
    <property type="match status" value="1"/>
</dbReference>
<dbReference type="InterPro" id="IPR019775">
    <property type="entry name" value="WD40_repeat_CS"/>
</dbReference>
<proteinExistence type="inferred from homology"/>
<dbReference type="InterPro" id="IPR001680">
    <property type="entry name" value="WD40_rpt"/>
</dbReference>
<dbReference type="eggNOG" id="KOG0303">
    <property type="taxonomic scope" value="Eukaryota"/>
</dbReference>
<dbReference type="PROSITE" id="PS50294">
    <property type="entry name" value="WD_REPEATS_REGION"/>
    <property type="match status" value="1"/>
</dbReference>
<dbReference type="OrthoDB" id="1850764at2759"/>
<feature type="compositionally biased region" description="Polar residues" evidence="5">
    <location>
        <begin position="473"/>
        <end position="484"/>
    </location>
</feature>
<reference evidence="6" key="1">
    <citation type="submission" date="2013-12" db="EMBL/GenBank/DDBJ databases">
        <authorList>
            <person name="Omoto C.K."/>
            <person name="Sibley D."/>
            <person name="Venepally P."/>
            <person name="Hadjithomas M."/>
            <person name="Karamycheva S."/>
            <person name="Brunk B."/>
            <person name="Roos D."/>
            <person name="Caler E."/>
            <person name="Lorenzi H."/>
        </authorList>
    </citation>
    <scope>NUCLEOTIDE SEQUENCE</scope>
</reference>
<feature type="compositionally biased region" description="Basic and acidic residues" evidence="5">
    <location>
        <begin position="341"/>
        <end position="358"/>
    </location>
</feature>
<feature type="region of interest" description="Disordered" evidence="5">
    <location>
        <begin position="341"/>
        <end position="549"/>
    </location>
</feature>
<feature type="compositionally biased region" description="Basic and acidic residues" evidence="5">
    <location>
        <begin position="378"/>
        <end position="391"/>
    </location>
</feature>